<dbReference type="PANTHER" id="PTHR45008">
    <property type="entry name" value="PTS SYSTEM GLUCOSE-SPECIFIC EIIA COMPONENT"/>
    <property type="match status" value="1"/>
</dbReference>
<evidence type="ECO:0000313" key="9">
    <source>
        <dbReference type="Proteomes" id="UP001059480"/>
    </source>
</evidence>
<dbReference type="Gene3D" id="2.70.70.10">
    <property type="entry name" value="Glucose Permease (Domain IIA)"/>
    <property type="match status" value="1"/>
</dbReference>
<reference evidence="8" key="1">
    <citation type="submission" date="2022-07" db="EMBL/GenBank/DDBJ databases">
        <authorList>
            <person name="Jung M.-Y."/>
            <person name="Lee M."/>
        </authorList>
    </citation>
    <scope>NUCLEOTIDE SEQUENCE</scope>
    <source>
        <strain evidence="8">S8</strain>
    </source>
</reference>
<dbReference type="InterPro" id="IPR011055">
    <property type="entry name" value="Dup_hybrid_motif"/>
</dbReference>
<dbReference type="PROSITE" id="PS00371">
    <property type="entry name" value="PTS_EIIA_TYPE_1_HIS"/>
    <property type="match status" value="1"/>
</dbReference>
<accession>A0ABT1WL31</accession>
<dbReference type="RefSeq" id="WP_256944349.1">
    <property type="nucleotide sequence ID" value="NZ_JANHNZ010000001.1"/>
</dbReference>
<dbReference type="InterPro" id="IPR050890">
    <property type="entry name" value="PTS_EIIA_component"/>
</dbReference>
<evidence type="ECO:0000256" key="4">
    <source>
        <dbReference type="ARBA" id="ARBA00022679"/>
    </source>
</evidence>
<keyword evidence="3 8" id="KW-0762">Sugar transport</keyword>
<dbReference type="NCBIfam" id="TIGR00830">
    <property type="entry name" value="PTBA"/>
    <property type="match status" value="1"/>
</dbReference>
<evidence type="ECO:0000313" key="8">
    <source>
        <dbReference type="EMBL" id="MCQ9209243.1"/>
    </source>
</evidence>
<protein>
    <submittedName>
        <fullName evidence="8">PTS glucose transporter subunit IIA</fullName>
    </submittedName>
</protein>
<proteinExistence type="predicted"/>
<evidence type="ECO:0000256" key="6">
    <source>
        <dbReference type="ARBA" id="ARBA00022777"/>
    </source>
</evidence>
<keyword evidence="5" id="KW-0598">Phosphotransferase system</keyword>
<comment type="caution">
    <text evidence="8">The sequence shown here is derived from an EMBL/GenBank/DDBJ whole genome shotgun (WGS) entry which is preliminary data.</text>
</comment>
<reference evidence="8" key="2">
    <citation type="journal article" date="2023" name="Curr. Microbiol.">
        <title>Granulicatella seriolae sp. nov., a Novel Facultative Anaerobe Isolated from Yellowtail Marine Fish.</title>
        <authorList>
            <person name="Lee M."/>
            <person name="Choi Y.J."/>
            <person name="Farooq A."/>
            <person name="Jeong J.B."/>
            <person name="Jung M.Y."/>
        </authorList>
    </citation>
    <scope>NUCLEOTIDE SEQUENCE</scope>
    <source>
        <strain evidence="8">S8</strain>
    </source>
</reference>
<feature type="domain" description="PTS EIIA type-1" evidence="7">
    <location>
        <begin position="42"/>
        <end position="146"/>
    </location>
</feature>
<keyword evidence="6" id="KW-0418">Kinase</keyword>
<name>A0ABT1WL31_9LACT</name>
<evidence type="ECO:0000256" key="2">
    <source>
        <dbReference type="ARBA" id="ARBA00022448"/>
    </source>
</evidence>
<dbReference type="Proteomes" id="UP001059480">
    <property type="component" value="Unassembled WGS sequence"/>
</dbReference>
<organism evidence="8 9">
    <name type="scientific">Granulicatella seriolae</name>
    <dbReference type="NCBI Taxonomy" id="2967226"/>
    <lineage>
        <taxon>Bacteria</taxon>
        <taxon>Bacillati</taxon>
        <taxon>Bacillota</taxon>
        <taxon>Bacilli</taxon>
        <taxon>Lactobacillales</taxon>
        <taxon>Carnobacteriaceae</taxon>
        <taxon>Granulicatella</taxon>
    </lineage>
</organism>
<comment type="subcellular location">
    <subcellularLocation>
        <location evidence="1">Cytoplasm</location>
    </subcellularLocation>
</comment>
<gene>
    <name evidence="8" type="ORF">NPA36_01505</name>
</gene>
<dbReference type="EMBL" id="JANHNZ010000001">
    <property type="protein sequence ID" value="MCQ9209243.1"/>
    <property type="molecule type" value="Genomic_DNA"/>
</dbReference>
<keyword evidence="4" id="KW-0808">Transferase</keyword>
<dbReference type="Pfam" id="PF00358">
    <property type="entry name" value="PTS_EIIA_1"/>
    <property type="match status" value="1"/>
</dbReference>
<keyword evidence="2" id="KW-0813">Transport</keyword>
<evidence type="ECO:0000256" key="5">
    <source>
        <dbReference type="ARBA" id="ARBA00022683"/>
    </source>
</evidence>
<evidence type="ECO:0000256" key="1">
    <source>
        <dbReference type="ARBA" id="ARBA00004496"/>
    </source>
</evidence>
<dbReference type="InterPro" id="IPR001127">
    <property type="entry name" value="PTS_EIIA_1_perm"/>
</dbReference>
<reference evidence="8" key="3">
    <citation type="journal article" date="2023" name="Microbiol. Resour. Announc.">
        <title>Draft Genome Sequence of Granulicatella sp. Strain S8, Isolated from a Marine Fish, Seriola quinqueradiata.</title>
        <authorList>
            <person name="Lee M."/>
            <person name="Farooq A."/>
            <person name="Jeong J.B."/>
            <person name="Jung M.Y."/>
        </authorList>
    </citation>
    <scope>NUCLEOTIDE SEQUENCE</scope>
    <source>
        <strain evidence="8">S8</strain>
    </source>
</reference>
<evidence type="ECO:0000259" key="7">
    <source>
        <dbReference type="PROSITE" id="PS51093"/>
    </source>
</evidence>
<evidence type="ECO:0000256" key="3">
    <source>
        <dbReference type="ARBA" id="ARBA00022597"/>
    </source>
</evidence>
<dbReference type="PROSITE" id="PS51093">
    <property type="entry name" value="PTS_EIIA_TYPE_1"/>
    <property type="match status" value="1"/>
</dbReference>
<dbReference type="PANTHER" id="PTHR45008:SF1">
    <property type="entry name" value="PTS SYSTEM GLUCOSE-SPECIFIC EIIA COMPONENT"/>
    <property type="match status" value="1"/>
</dbReference>
<sequence length="172" mass="18509">MFGLFKKKEKEETPVEPVVIEPLFTLHAVANGQVIPIEQVNDPVFSQKFMGDGFAVMPTDGIITSPVTGEIMNVFPTQHAVGIKTPNGIEVLLHMGLDTVELKGEPFKTIVKEGDQVTPETLISTVDLQAITDAGKDTAMVVVLTNMDKVKSFEVTEGTAVGKDQIGSVEAQ</sequence>
<dbReference type="SUPFAM" id="SSF51261">
    <property type="entry name" value="Duplicated hybrid motif"/>
    <property type="match status" value="1"/>
</dbReference>
<keyword evidence="9" id="KW-1185">Reference proteome</keyword>